<keyword evidence="2" id="KW-1185">Reference proteome</keyword>
<dbReference type="EMBL" id="CP015588">
    <property type="protein sequence ID" value="APY86585.1"/>
    <property type="molecule type" value="Genomic_DNA"/>
</dbReference>
<dbReference type="RefSeq" id="WP_062780856.1">
    <property type="nucleotide sequence ID" value="NZ_CP015588.1"/>
</dbReference>
<proteinExistence type="predicted"/>
<gene>
    <name evidence="1" type="ORF">A7J05_13415</name>
</gene>
<evidence type="ECO:0000313" key="1">
    <source>
        <dbReference type="EMBL" id="APY86585.1"/>
    </source>
</evidence>
<reference evidence="1 2" key="1">
    <citation type="submission" date="2016-05" db="EMBL/GenBank/DDBJ databases">
        <authorList>
            <person name="Gu J."/>
        </authorList>
    </citation>
    <scope>NUCLEOTIDE SEQUENCE [LARGE SCALE GENOMIC DNA]</scope>
    <source>
        <strain evidence="1 2">ACCC40021</strain>
    </source>
</reference>
<protein>
    <submittedName>
        <fullName evidence="1">Uncharacterized protein</fullName>
    </submittedName>
</protein>
<dbReference type="Proteomes" id="UP000187191">
    <property type="component" value="Chromosome"/>
</dbReference>
<organism evidence="1 2">
    <name type="scientific">Streptomyces alfalfae</name>
    <dbReference type="NCBI Taxonomy" id="1642299"/>
    <lineage>
        <taxon>Bacteria</taxon>
        <taxon>Bacillati</taxon>
        <taxon>Actinomycetota</taxon>
        <taxon>Actinomycetes</taxon>
        <taxon>Kitasatosporales</taxon>
        <taxon>Streptomycetaceae</taxon>
        <taxon>Streptomyces</taxon>
    </lineage>
</organism>
<accession>A0ABM6GS65</accession>
<sequence>MTDSTENTATDETTDPADALKHAMIEQLMGIIGAPDDQGVADAADAVVRELDALLRAEPEPAA</sequence>
<name>A0ABM6GS65_9ACTN</name>
<evidence type="ECO:0000313" key="2">
    <source>
        <dbReference type="Proteomes" id="UP000187191"/>
    </source>
</evidence>